<organism evidence="1 2">
    <name type="scientific">Intestinimonas massiliensis</name>
    <name type="common">ex Afouda et al. 2020</name>
    <dbReference type="NCBI Taxonomy" id="1673721"/>
    <lineage>
        <taxon>Bacteria</taxon>
        <taxon>Bacillati</taxon>
        <taxon>Bacillota</taxon>
        <taxon>Clostridia</taxon>
        <taxon>Eubacteriales</taxon>
        <taxon>Intestinimonas</taxon>
    </lineage>
</organism>
<dbReference type="EMBL" id="JANFYS010000004">
    <property type="protein sequence ID" value="MCQ4769505.1"/>
    <property type="molecule type" value="Genomic_DNA"/>
</dbReference>
<evidence type="ECO:0000313" key="1">
    <source>
        <dbReference type="EMBL" id="MCQ4769505.1"/>
    </source>
</evidence>
<dbReference type="Proteomes" id="UP001204562">
    <property type="component" value="Unassembled WGS sequence"/>
</dbReference>
<protein>
    <recommendedName>
        <fullName evidence="3">Radical SAM protein</fullName>
    </recommendedName>
</protein>
<name>A0AAW5JQT8_9FIRM</name>
<reference evidence="1" key="1">
    <citation type="submission" date="2022-06" db="EMBL/GenBank/DDBJ databases">
        <title>Isolation of gut microbiota from human fecal samples.</title>
        <authorList>
            <person name="Pamer E.G."/>
            <person name="Barat B."/>
            <person name="Waligurski E."/>
            <person name="Medina S."/>
            <person name="Paddock L."/>
            <person name="Mostad J."/>
        </authorList>
    </citation>
    <scope>NUCLEOTIDE SEQUENCE</scope>
    <source>
        <strain evidence="1">DFI.9.91</strain>
    </source>
</reference>
<comment type="caution">
    <text evidence="1">The sequence shown here is derived from an EMBL/GenBank/DDBJ whole genome shotgun (WGS) entry which is preliminary data.</text>
</comment>
<gene>
    <name evidence="1" type="ORF">NE579_03350</name>
</gene>
<dbReference type="AlphaFoldDB" id="A0AAW5JQT8"/>
<accession>A0AAW5JQT8</accession>
<proteinExistence type="predicted"/>
<dbReference type="RefSeq" id="WP_256303254.1">
    <property type="nucleotide sequence ID" value="NZ_JANFYS010000004.1"/>
</dbReference>
<evidence type="ECO:0008006" key="3">
    <source>
        <dbReference type="Google" id="ProtNLM"/>
    </source>
</evidence>
<sequence length="409" mass="46299">MIAAKRGEWAQACADYPDLSPFTLLKLSMVRYGAELSRGALERLQDPRYSFGQTEPFGIRFEGRAPALALPGPILLRDGSFVYINYGERFDDPYRIDYDRDSGVFLLREGEETLEEVDFVPRPAFFGKKTSRGTPMETLADVRAQKLILTAFQRCRLWERGDQCHFCAFFTDGRSQGEVDGQDIYETVGEAIREPGRFSEIYLSGGTDFSGDPPFAAEAERYIRVLQAVGRNFSGRFSSQLMAPAYPKTLLRRIYDQTGVTSYCPNIEVWDAAIFKELCPGKEKWVGHAEWVRRTLDAVEIFGKGQVCTQVVGGVELAARNGFATVDQALKSNFEACEFFARHGVSYLSVLWHPHKASRLGFRPLPPLDYYIRLAKGLHEIRRDYGLTSTNDDYKHCGNHPDSDLERLD</sequence>
<evidence type="ECO:0000313" key="2">
    <source>
        <dbReference type="Proteomes" id="UP001204562"/>
    </source>
</evidence>
<dbReference type="NCBIfam" id="NF045502">
    <property type="entry name" value="variant_rSAM"/>
    <property type="match status" value="1"/>
</dbReference>